<dbReference type="SUPFAM" id="SSF103088">
    <property type="entry name" value="OmpA-like"/>
    <property type="match status" value="1"/>
</dbReference>
<protein>
    <recommendedName>
        <fullName evidence="9">OmpA-like domain-containing protein</fullName>
    </recommendedName>
</protein>
<dbReference type="Pfam" id="PF13677">
    <property type="entry name" value="MotB_plug"/>
    <property type="match status" value="1"/>
</dbReference>
<evidence type="ECO:0000256" key="6">
    <source>
        <dbReference type="ARBA" id="ARBA00023136"/>
    </source>
</evidence>
<dbReference type="Gene3D" id="3.30.1330.60">
    <property type="entry name" value="OmpA-like domain"/>
    <property type="match status" value="1"/>
</dbReference>
<feature type="domain" description="OmpA-like" evidence="9">
    <location>
        <begin position="125"/>
        <end position="246"/>
    </location>
</feature>
<dbReference type="InterPro" id="IPR036737">
    <property type="entry name" value="OmpA-like_sf"/>
</dbReference>
<evidence type="ECO:0000256" key="8">
    <source>
        <dbReference type="SAM" id="Phobius"/>
    </source>
</evidence>
<dbReference type="GO" id="GO:0005886">
    <property type="term" value="C:plasma membrane"/>
    <property type="evidence" value="ECO:0007669"/>
    <property type="project" value="UniProtKB-SubCell"/>
</dbReference>
<evidence type="ECO:0000256" key="2">
    <source>
        <dbReference type="ARBA" id="ARBA00008914"/>
    </source>
</evidence>
<reference evidence="10" key="1">
    <citation type="journal article" date="2020" name="mSystems">
        <title>Genome- and Community-Level Interaction Insights into Carbon Utilization and Element Cycling Functions of Hydrothermarchaeota in Hydrothermal Sediment.</title>
        <authorList>
            <person name="Zhou Z."/>
            <person name="Liu Y."/>
            <person name="Xu W."/>
            <person name="Pan J."/>
            <person name="Luo Z.H."/>
            <person name="Li M."/>
        </authorList>
    </citation>
    <scope>NUCLEOTIDE SEQUENCE [LARGE SCALE GENOMIC DNA]</scope>
    <source>
        <strain evidence="10">SpSt-853</strain>
    </source>
</reference>
<comment type="caution">
    <text evidence="10">The sequence shown here is derived from an EMBL/GenBank/DDBJ whole genome shotgun (WGS) entry which is preliminary data.</text>
</comment>
<evidence type="ECO:0000313" key="10">
    <source>
        <dbReference type="EMBL" id="HGZ12415.1"/>
    </source>
</evidence>
<feature type="transmembrane region" description="Helical" evidence="8">
    <location>
        <begin position="20"/>
        <end position="40"/>
    </location>
</feature>
<dbReference type="PROSITE" id="PS51123">
    <property type="entry name" value="OMPA_2"/>
    <property type="match status" value="1"/>
</dbReference>
<dbReference type="InterPro" id="IPR025713">
    <property type="entry name" value="MotB-like_N_dom"/>
</dbReference>
<sequence>MRRPRVPPTEPHTPSRDRWLVSYADYVTLLLAFFVTIYAVTRLDSEKLLQAQHSIQRALNAPVFLGGFPLEPAIGEVASPGIKVDLTAAGVRHNPPSQIEEVAQDVQKIVENDQEYREIRLMVTARGLVIHLPEFLLFPSGEAGIRPEAGPLLEKLAAILRKIPNQVMVEGHTDNIPINTPQFPSNWELSTQRATNLLRYLVEKHRLDPARFAAAGYGEYAPLADNATESGRRLNRRVDLVIKPLLKNKPL</sequence>
<dbReference type="Pfam" id="PF00691">
    <property type="entry name" value="OmpA"/>
    <property type="match status" value="1"/>
</dbReference>
<keyword evidence="6 7" id="KW-0472">Membrane</keyword>
<dbReference type="PANTHER" id="PTHR30329:SF21">
    <property type="entry name" value="LIPOPROTEIN YIAD-RELATED"/>
    <property type="match status" value="1"/>
</dbReference>
<dbReference type="PANTHER" id="PTHR30329">
    <property type="entry name" value="STATOR ELEMENT OF FLAGELLAR MOTOR COMPLEX"/>
    <property type="match status" value="1"/>
</dbReference>
<organism evidence="10">
    <name type="scientific">Desulfobacca acetoxidans</name>
    <dbReference type="NCBI Taxonomy" id="60893"/>
    <lineage>
        <taxon>Bacteria</taxon>
        <taxon>Pseudomonadati</taxon>
        <taxon>Thermodesulfobacteriota</taxon>
        <taxon>Desulfobaccia</taxon>
        <taxon>Desulfobaccales</taxon>
        <taxon>Desulfobaccaceae</taxon>
        <taxon>Desulfobacca</taxon>
    </lineage>
</organism>
<evidence type="ECO:0000256" key="5">
    <source>
        <dbReference type="ARBA" id="ARBA00022989"/>
    </source>
</evidence>
<evidence type="ECO:0000256" key="3">
    <source>
        <dbReference type="ARBA" id="ARBA00022475"/>
    </source>
</evidence>
<proteinExistence type="inferred from homology"/>
<dbReference type="InterPro" id="IPR006665">
    <property type="entry name" value="OmpA-like"/>
</dbReference>
<accession>A0A7C5AMR4</accession>
<dbReference type="EMBL" id="DTKJ01000061">
    <property type="protein sequence ID" value="HGZ12415.1"/>
    <property type="molecule type" value="Genomic_DNA"/>
</dbReference>
<evidence type="ECO:0000256" key="1">
    <source>
        <dbReference type="ARBA" id="ARBA00004162"/>
    </source>
</evidence>
<evidence type="ECO:0000256" key="4">
    <source>
        <dbReference type="ARBA" id="ARBA00022692"/>
    </source>
</evidence>
<keyword evidence="4 8" id="KW-0812">Transmembrane</keyword>
<keyword evidence="5 8" id="KW-1133">Transmembrane helix</keyword>
<gene>
    <name evidence="10" type="ORF">ENW48_09370</name>
</gene>
<name>A0A7C5AMR4_9BACT</name>
<evidence type="ECO:0000259" key="9">
    <source>
        <dbReference type="PROSITE" id="PS51123"/>
    </source>
</evidence>
<comment type="subcellular location">
    <subcellularLocation>
        <location evidence="1">Cell membrane</location>
        <topology evidence="1">Single-pass membrane protein</topology>
    </subcellularLocation>
</comment>
<evidence type="ECO:0000256" key="7">
    <source>
        <dbReference type="PROSITE-ProRule" id="PRU00473"/>
    </source>
</evidence>
<keyword evidence="3" id="KW-1003">Cell membrane</keyword>
<comment type="similarity">
    <text evidence="2">Belongs to the MotB family.</text>
</comment>
<dbReference type="AlphaFoldDB" id="A0A7C5AMR4"/>
<dbReference type="InterPro" id="IPR050330">
    <property type="entry name" value="Bact_OuterMem_StrucFunc"/>
</dbReference>
<dbReference type="CDD" id="cd07185">
    <property type="entry name" value="OmpA_C-like"/>
    <property type="match status" value="1"/>
</dbReference>